<feature type="compositionally biased region" description="Polar residues" evidence="2">
    <location>
        <begin position="626"/>
        <end position="638"/>
    </location>
</feature>
<organism evidence="3 4">
    <name type="scientific">Linnemannia gamsii</name>
    <dbReference type="NCBI Taxonomy" id="64522"/>
    <lineage>
        <taxon>Eukaryota</taxon>
        <taxon>Fungi</taxon>
        <taxon>Fungi incertae sedis</taxon>
        <taxon>Mucoromycota</taxon>
        <taxon>Mortierellomycotina</taxon>
        <taxon>Mortierellomycetes</taxon>
        <taxon>Mortierellales</taxon>
        <taxon>Mortierellaceae</taxon>
        <taxon>Linnemannia</taxon>
    </lineage>
</organism>
<evidence type="ECO:0000313" key="4">
    <source>
        <dbReference type="Proteomes" id="UP000823405"/>
    </source>
</evidence>
<dbReference type="EMBL" id="JAAAIN010000096">
    <property type="protein sequence ID" value="KAG0320582.1"/>
    <property type="molecule type" value="Genomic_DNA"/>
</dbReference>
<feature type="region of interest" description="Disordered" evidence="2">
    <location>
        <begin position="623"/>
        <end position="649"/>
    </location>
</feature>
<keyword evidence="1" id="KW-0175">Coiled coil</keyword>
<feature type="coiled-coil region" evidence="1">
    <location>
        <begin position="292"/>
        <end position="347"/>
    </location>
</feature>
<evidence type="ECO:0000313" key="3">
    <source>
        <dbReference type="EMBL" id="KAG0320582.1"/>
    </source>
</evidence>
<name>A0A9P6RIR5_9FUNG</name>
<gene>
    <name evidence="3" type="ORF">BGZ97_013200</name>
</gene>
<evidence type="ECO:0000256" key="2">
    <source>
        <dbReference type="SAM" id="MobiDB-lite"/>
    </source>
</evidence>
<accession>A0A9P6RIR5</accession>
<feature type="region of interest" description="Disordered" evidence="2">
    <location>
        <begin position="455"/>
        <end position="495"/>
    </location>
</feature>
<dbReference type="OrthoDB" id="2442338at2759"/>
<feature type="compositionally biased region" description="Low complexity" evidence="2">
    <location>
        <begin position="475"/>
        <end position="489"/>
    </location>
</feature>
<keyword evidence="4" id="KW-1185">Reference proteome</keyword>
<proteinExistence type="predicted"/>
<protein>
    <submittedName>
        <fullName evidence="3">Uncharacterized protein</fullName>
    </submittedName>
</protein>
<dbReference type="AlphaFoldDB" id="A0A9P6RIR5"/>
<sequence length="690" mass="78001">MTSKNINVDKNKNDDDNVQLMQHIPMAHLTVGDRPIYRISSSWDEQGTPPYISMKDIYAALKYPGDILIYKDEFEECPIEIHKSTTGDPDWIRFYPRQTLYFRCPTQEGDPTSSLILRCLIFPLMPARPGPRVAFPLPLIRPGIRAAVPPYPGRLRSAVRIEFGRLVVVLPKPNRFARVLFNDMIVMALKSNILSMVINPSFLSKLFLNFNLLAKFLPGPDLLVMVHIEEALLNLDLTVQVPLTPGLRVDDIDGGGCDDDGSPYPSVPAQPQAILPDYNMLTELITDVGNLNDGTRLRLDRLRLRIDQMQQEKWDLQRLNQDLQERNQILRQDIETFLLENEKVKNDNVALERLNKERFEKGLAYRIETDGLRKTVQDLNGERKHYQRQLRDLQDWNEELRRREGSYICNNCRQGRSPASAAAGSLSSSARPPFFSATGSCRSARRTTPAFVEIEVESTSGSRDIDMPPEWTGWAASSAPPRSAAPGARQQGQRREGLYYERQCHRQEQRYLKQHGQYRQRRSSKPTWDHWDTYGFDIVAYDNLPHDDHAWVMPDRPDEEGGWITKTISMAARNRALESELPFLPRAPKGQYTTANTVESFLEIHRRAAEAVKDVQVYIDGADGAPSSSDISSTNADVGSSGRASYVDTPQLGGSPACAILIEQDEDDATGAAAATIVRTHRGYSRHKDA</sequence>
<reference evidence="3" key="1">
    <citation type="journal article" date="2020" name="Fungal Divers.">
        <title>Resolving the Mortierellaceae phylogeny through synthesis of multi-gene phylogenetics and phylogenomics.</title>
        <authorList>
            <person name="Vandepol N."/>
            <person name="Liber J."/>
            <person name="Desiro A."/>
            <person name="Na H."/>
            <person name="Kennedy M."/>
            <person name="Barry K."/>
            <person name="Grigoriev I.V."/>
            <person name="Miller A.N."/>
            <person name="O'Donnell K."/>
            <person name="Stajich J.E."/>
            <person name="Bonito G."/>
        </authorList>
    </citation>
    <scope>NUCLEOTIDE SEQUENCE</scope>
    <source>
        <strain evidence="3">NVP60</strain>
    </source>
</reference>
<dbReference type="Proteomes" id="UP000823405">
    <property type="component" value="Unassembled WGS sequence"/>
</dbReference>
<evidence type="ECO:0000256" key="1">
    <source>
        <dbReference type="SAM" id="Coils"/>
    </source>
</evidence>
<comment type="caution">
    <text evidence="3">The sequence shown here is derived from an EMBL/GenBank/DDBJ whole genome shotgun (WGS) entry which is preliminary data.</text>
</comment>